<feature type="transmembrane region" description="Helical" evidence="7">
    <location>
        <begin position="48"/>
        <end position="70"/>
    </location>
</feature>
<keyword evidence="4" id="KW-0378">Hydrolase</keyword>
<evidence type="ECO:0000313" key="9">
    <source>
        <dbReference type="EMBL" id="AFK03428.1"/>
    </source>
</evidence>
<name>A0ABM5N1V3_EMTOG</name>
<keyword evidence="3 7" id="KW-0812">Transmembrane</keyword>
<feature type="domain" description="Phosphatidic acid phosphatase type 2/haloperoxidase" evidence="8">
    <location>
        <begin position="82"/>
        <end position="200"/>
    </location>
</feature>
<feature type="transmembrane region" description="Helical" evidence="7">
    <location>
        <begin position="82"/>
        <end position="101"/>
    </location>
</feature>
<feature type="transmembrane region" description="Helical" evidence="7">
    <location>
        <begin position="185"/>
        <end position="204"/>
    </location>
</feature>
<evidence type="ECO:0000256" key="5">
    <source>
        <dbReference type="ARBA" id="ARBA00022989"/>
    </source>
</evidence>
<keyword evidence="6 7" id="KW-0472">Membrane</keyword>
<evidence type="ECO:0000256" key="6">
    <source>
        <dbReference type="ARBA" id="ARBA00023136"/>
    </source>
</evidence>
<protein>
    <submittedName>
        <fullName evidence="9">Phosphoesterase PA-phosphatase related protein</fullName>
    </submittedName>
</protein>
<keyword evidence="2" id="KW-1003">Cell membrane</keyword>
<dbReference type="SUPFAM" id="SSF48317">
    <property type="entry name" value="Acid phosphatase/Vanadium-dependent haloperoxidase"/>
    <property type="match status" value="1"/>
</dbReference>
<accession>A0ABM5N1V3</accession>
<dbReference type="Pfam" id="PF01569">
    <property type="entry name" value="PAP2"/>
    <property type="match status" value="1"/>
</dbReference>
<comment type="subcellular location">
    <subcellularLocation>
        <location evidence="1">Cell membrane</location>
        <topology evidence="1">Multi-pass membrane protein</topology>
    </subcellularLocation>
</comment>
<dbReference type="PANTHER" id="PTHR14969">
    <property type="entry name" value="SPHINGOSINE-1-PHOSPHATE PHOSPHOHYDROLASE"/>
    <property type="match status" value="1"/>
</dbReference>
<dbReference type="Gene3D" id="1.20.144.10">
    <property type="entry name" value="Phosphatidic acid phosphatase type 2/haloperoxidase"/>
    <property type="match status" value="1"/>
</dbReference>
<evidence type="ECO:0000256" key="1">
    <source>
        <dbReference type="ARBA" id="ARBA00004651"/>
    </source>
</evidence>
<dbReference type="SMART" id="SM00014">
    <property type="entry name" value="acidPPc"/>
    <property type="match status" value="1"/>
</dbReference>
<organism evidence="9 10">
    <name type="scientific">Emticicia oligotrophica (strain DSM 17448 / CIP 109782 / MTCC 6937 / GPTSA100-15)</name>
    <dbReference type="NCBI Taxonomy" id="929562"/>
    <lineage>
        <taxon>Bacteria</taxon>
        <taxon>Pseudomonadati</taxon>
        <taxon>Bacteroidota</taxon>
        <taxon>Cytophagia</taxon>
        <taxon>Cytophagales</taxon>
        <taxon>Leadbetterellaceae</taxon>
        <taxon>Emticicia</taxon>
    </lineage>
</organism>
<keyword evidence="10" id="KW-1185">Reference proteome</keyword>
<evidence type="ECO:0000313" key="10">
    <source>
        <dbReference type="Proteomes" id="UP000002875"/>
    </source>
</evidence>
<feature type="transmembrane region" description="Helical" evidence="7">
    <location>
        <begin position="135"/>
        <end position="154"/>
    </location>
</feature>
<evidence type="ECO:0000256" key="4">
    <source>
        <dbReference type="ARBA" id="ARBA00022801"/>
    </source>
</evidence>
<gene>
    <name evidence="9" type="ordered locus">Emtol_2290</name>
</gene>
<evidence type="ECO:0000259" key="8">
    <source>
        <dbReference type="SMART" id="SM00014"/>
    </source>
</evidence>
<dbReference type="Proteomes" id="UP000002875">
    <property type="component" value="Chromosome"/>
</dbReference>
<proteinExistence type="predicted"/>
<dbReference type="EMBL" id="CP002961">
    <property type="protein sequence ID" value="AFK03428.1"/>
    <property type="molecule type" value="Genomic_DNA"/>
</dbReference>
<dbReference type="InterPro" id="IPR000326">
    <property type="entry name" value="PAP2/HPO"/>
</dbReference>
<evidence type="ECO:0000256" key="3">
    <source>
        <dbReference type="ARBA" id="ARBA00022692"/>
    </source>
</evidence>
<dbReference type="PANTHER" id="PTHR14969:SF62">
    <property type="entry name" value="DECAPRENYLPHOSPHORYL-5-PHOSPHORIBOSE PHOSPHATASE RV3807C-RELATED"/>
    <property type="match status" value="1"/>
</dbReference>
<dbReference type="InterPro" id="IPR036938">
    <property type="entry name" value="PAP2/HPO_sf"/>
</dbReference>
<evidence type="ECO:0000256" key="7">
    <source>
        <dbReference type="SAM" id="Phobius"/>
    </source>
</evidence>
<sequence>MLKILTNNRLFFIFFLVWVLFGAILQLISSPTDLMFLINQHHSLELDAFFRFVTTLGEDTIWLILLLALLYRHFVKKVKQTAIVKFLLISWILKVLVSLFLKNIFNHPRPIEVYQNSGRAINLVEGVTLHHWQSFPSGHTTTAFAFACFCAIVFRKTSLSIILLVMAMLVGFSRMYLFQHFPRDVFAGSILGVAVVVVMAKFFYKKEEISA</sequence>
<evidence type="ECO:0000256" key="2">
    <source>
        <dbReference type="ARBA" id="ARBA00022475"/>
    </source>
</evidence>
<reference evidence="9 10" key="1">
    <citation type="submission" date="2011-07" db="EMBL/GenBank/DDBJ databases">
        <title>The complete genome of chromosome of Emticicia oligotrophica DSM 17448.</title>
        <authorList>
            <consortium name="US DOE Joint Genome Institute (JGI-PGF)"/>
            <person name="Lucas S."/>
            <person name="Han J."/>
            <person name="Lapidus A."/>
            <person name="Bruce D."/>
            <person name="Goodwin L."/>
            <person name="Pitluck S."/>
            <person name="Peters L."/>
            <person name="Kyrpides N."/>
            <person name="Mavromatis K."/>
            <person name="Ivanova N."/>
            <person name="Ovchinnikova G."/>
            <person name="Teshima H."/>
            <person name="Detter J.C."/>
            <person name="Tapia R."/>
            <person name="Han C."/>
            <person name="Land M."/>
            <person name="Hauser L."/>
            <person name="Markowitz V."/>
            <person name="Cheng J.-F."/>
            <person name="Hugenholtz P."/>
            <person name="Woyke T."/>
            <person name="Wu D."/>
            <person name="Tindall B."/>
            <person name="Pomrenke H."/>
            <person name="Brambilla E."/>
            <person name="Klenk H.-P."/>
            <person name="Eisen J.A."/>
        </authorList>
    </citation>
    <scope>NUCLEOTIDE SEQUENCE [LARGE SCALE GENOMIC DNA]</scope>
    <source>
        <strain evidence="9 10">DSM 17448</strain>
    </source>
</reference>
<feature type="transmembrane region" description="Helical" evidence="7">
    <location>
        <begin position="9"/>
        <end position="28"/>
    </location>
</feature>
<dbReference type="CDD" id="cd01610">
    <property type="entry name" value="PAP2_like"/>
    <property type="match status" value="1"/>
</dbReference>
<feature type="transmembrane region" description="Helical" evidence="7">
    <location>
        <begin position="161"/>
        <end position="179"/>
    </location>
</feature>
<keyword evidence="5 7" id="KW-1133">Transmembrane helix</keyword>